<dbReference type="SUPFAM" id="SSF53756">
    <property type="entry name" value="UDP-Glycosyltransferase/glycogen phosphorylase"/>
    <property type="match status" value="1"/>
</dbReference>
<proteinExistence type="predicted"/>
<evidence type="ECO:0000256" key="1">
    <source>
        <dbReference type="ARBA" id="ARBA00022679"/>
    </source>
</evidence>
<evidence type="ECO:0000259" key="3">
    <source>
        <dbReference type="Pfam" id="PF13579"/>
    </source>
</evidence>
<dbReference type="PANTHER" id="PTHR46401">
    <property type="entry name" value="GLYCOSYLTRANSFERASE WBBK-RELATED"/>
    <property type="match status" value="1"/>
</dbReference>
<evidence type="ECO:0000313" key="4">
    <source>
        <dbReference type="EMBL" id="SFH34369.1"/>
    </source>
</evidence>
<keyword evidence="5" id="KW-1185">Reference proteome</keyword>
<dbReference type="OrthoDB" id="9811902at2"/>
<feature type="domain" description="Glycosyltransferase subfamily 4-like N-terminal" evidence="3">
    <location>
        <begin position="26"/>
        <end position="192"/>
    </location>
</feature>
<dbReference type="InterPro" id="IPR028098">
    <property type="entry name" value="Glyco_trans_4-like_N"/>
</dbReference>
<dbReference type="RefSeq" id="WP_092105366.1">
    <property type="nucleotide sequence ID" value="NZ_FOOT01000012.1"/>
</dbReference>
<dbReference type="EMBL" id="FOOT01000012">
    <property type="protein sequence ID" value="SFH34369.1"/>
    <property type="molecule type" value="Genomic_DNA"/>
</dbReference>
<dbReference type="Gene3D" id="3.40.50.2000">
    <property type="entry name" value="Glycogen Phosphorylase B"/>
    <property type="match status" value="2"/>
</dbReference>
<dbReference type="CDD" id="cd03794">
    <property type="entry name" value="GT4_WbuB-like"/>
    <property type="match status" value="1"/>
</dbReference>
<organism evidence="4 5">
    <name type="scientific">Pontibacter chinhatensis</name>
    <dbReference type="NCBI Taxonomy" id="1436961"/>
    <lineage>
        <taxon>Bacteria</taxon>
        <taxon>Pseudomonadati</taxon>
        <taxon>Bacteroidota</taxon>
        <taxon>Cytophagia</taxon>
        <taxon>Cytophagales</taxon>
        <taxon>Hymenobacteraceae</taxon>
        <taxon>Pontibacter</taxon>
    </lineage>
</organism>
<dbReference type="Pfam" id="PF13579">
    <property type="entry name" value="Glyco_trans_4_4"/>
    <property type="match status" value="1"/>
</dbReference>
<reference evidence="5" key="1">
    <citation type="submission" date="2016-10" db="EMBL/GenBank/DDBJ databases">
        <authorList>
            <person name="Varghese N."/>
            <person name="Submissions S."/>
        </authorList>
    </citation>
    <scope>NUCLEOTIDE SEQUENCE [LARGE SCALE GENOMIC DNA]</scope>
    <source>
        <strain evidence="5">LP51</strain>
    </source>
</reference>
<protein>
    <submittedName>
        <fullName evidence="4">Glycosyltransferase involved in cell wall bisynthesis</fullName>
    </submittedName>
</protein>
<dbReference type="PANTHER" id="PTHR46401:SF2">
    <property type="entry name" value="GLYCOSYLTRANSFERASE WBBK-RELATED"/>
    <property type="match status" value="1"/>
</dbReference>
<evidence type="ECO:0000313" key="5">
    <source>
        <dbReference type="Proteomes" id="UP000198724"/>
    </source>
</evidence>
<gene>
    <name evidence="4" type="ORF">SAMN05421739_11245</name>
</gene>
<dbReference type="STRING" id="1436961.SAMN05421739_11245"/>
<dbReference type="Proteomes" id="UP000198724">
    <property type="component" value="Unassembled WGS sequence"/>
</dbReference>
<name>A0A1I2ZA04_9BACT</name>
<feature type="domain" description="Glycosyl transferase family 1" evidence="2">
    <location>
        <begin position="207"/>
        <end position="372"/>
    </location>
</feature>
<dbReference type="GO" id="GO:0016757">
    <property type="term" value="F:glycosyltransferase activity"/>
    <property type="evidence" value="ECO:0007669"/>
    <property type="project" value="InterPro"/>
</dbReference>
<dbReference type="AlphaFoldDB" id="A0A1I2ZA04"/>
<evidence type="ECO:0000259" key="2">
    <source>
        <dbReference type="Pfam" id="PF00534"/>
    </source>
</evidence>
<dbReference type="GO" id="GO:0009103">
    <property type="term" value="P:lipopolysaccharide biosynthetic process"/>
    <property type="evidence" value="ECO:0007669"/>
    <property type="project" value="TreeGrafter"/>
</dbReference>
<sequence>MHIALLNQHHHNPDCPATCRHYTFMQELVHRHKLSLVTSDGWRKTRVTYNHFWVPEGVELHECLAPYSNKMGVRKRLKAFAGFAGSAFKKTMQLQKPDVLWAVSTPLSTPWVAAQVSRLRGVPWVFEVQDLWPSFPIQMGAVQNSWLQQRLYTMEQSLYESASHIITLSPDMTAYVASLGIPKEKITTNYNGTDLDLVDAVQEQEVEQLRQKYNLHGKRVVLYAGTFGRANSMPTLMQTIQNMASDPSITFMFTGNGYYEPQLKELAAQTPNLLLLSPQPRPDVFRLFKLADVSLVPFNDLPVLASNSPAKFYDSLACGTPVIVTNPGWTKAFVEKYGCGWYSPAEQPELLAQTLREVLADPQQLQTASANGASIARQLFDRQQLVLQVEEVLEKAVKDAVQYY</sequence>
<keyword evidence="1 4" id="KW-0808">Transferase</keyword>
<dbReference type="Pfam" id="PF00534">
    <property type="entry name" value="Glycos_transf_1"/>
    <property type="match status" value="1"/>
</dbReference>
<dbReference type="InterPro" id="IPR001296">
    <property type="entry name" value="Glyco_trans_1"/>
</dbReference>
<accession>A0A1I2ZA04</accession>